<sequence>MSARSPRGSFSGVSSAEVAADFADSLKDLQGNNRYEISNLTIIAKENTEHAQDISQALINHIKTTPPPRKLPAFYVLDSIVKNVGTPYTVYLSRNLYDTFMQAYTLVDGNVRRQMDAMLKTWKEPVPGSMDPRPVFLPEVVKPIETALMRARTAALKHGQPPIRNTPTPPNLNGQYSTPPAHFQQLYAQSQQVPTHFQTTPVQQQQQPPYPIPPYQHNEVDVVKANVASLVKRTQSEWASNLGDKSVRDRLQALLDLQKVLDLQQLDPVSMQAVKAQVDALSAQAPRHSTPIAVAPPVASTPQWQPPLLAHQPYATPQQTLPFQRPPSAVQPPQPAPVFAPGQLESLQALFTNGQKPSTPQMRNAAPSLQSATHGQLNAMQNGVASAAQPNTNDLISSLFKSGFQLPSVAPTPSQQPPPSLPVNMAQPPAAALPDFNNSVLASLMRTMPNITSVAPGASKTVRWRQPTASSLKTFNPSLVYALYDNQPNQCSNCGRRFPGTEAGREKKQRHLDWHFRTNQRLADPAITRGNHRQPFVDEHEWVALKDFDASTATADATAKQAQPVKNRPEEQFVRAPPGKIVNKCSICQEDMKASHPNDDWVFMNAARWNGKIVHATCLAEMTGGSAPTPVVRGNPGGGGSLAAALGVANEARRDRSATPDSLLGKRKAEAAMMGQGSRMRVE</sequence>
<dbReference type="GO" id="GO:0016192">
    <property type="term" value="P:vesicle-mediated transport"/>
    <property type="evidence" value="ECO:0007669"/>
    <property type="project" value="UniProtKB-ARBA"/>
</dbReference>
<dbReference type="Pfam" id="PF04818">
    <property type="entry name" value="CID"/>
    <property type="match status" value="1"/>
</dbReference>
<dbReference type="CDD" id="cd16982">
    <property type="entry name" value="CID_Pcf11"/>
    <property type="match status" value="1"/>
</dbReference>
<evidence type="ECO:0000259" key="3">
    <source>
        <dbReference type="PROSITE" id="PS51391"/>
    </source>
</evidence>
<dbReference type="InterPro" id="IPR045154">
    <property type="entry name" value="PCF11-like"/>
</dbReference>
<gene>
    <name evidence="4" type="ORF">K431DRAFT_311992</name>
</gene>
<keyword evidence="5" id="KW-1185">Reference proteome</keyword>
<dbReference type="Gene3D" id="1.25.40.90">
    <property type="match status" value="1"/>
</dbReference>
<dbReference type="InterPro" id="IPR006569">
    <property type="entry name" value="CID_dom"/>
</dbReference>
<dbReference type="SUPFAM" id="SSF48464">
    <property type="entry name" value="ENTH/VHS domain"/>
    <property type="match status" value="1"/>
</dbReference>
<protein>
    <recommendedName>
        <fullName evidence="6">CID domain-containing protein</fullName>
    </recommendedName>
</protein>
<dbReference type="OrthoDB" id="343582at2759"/>
<dbReference type="Proteomes" id="UP000799441">
    <property type="component" value="Unassembled WGS sequence"/>
</dbReference>
<dbReference type="PANTHER" id="PTHR15921:SF3">
    <property type="entry name" value="PRE-MRNA CLEAVAGE COMPLEX 2 PROTEIN PCF11"/>
    <property type="match status" value="1"/>
</dbReference>
<organism evidence="4 5">
    <name type="scientific">Polychaeton citri CBS 116435</name>
    <dbReference type="NCBI Taxonomy" id="1314669"/>
    <lineage>
        <taxon>Eukaryota</taxon>
        <taxon>Fungi</taxon>
        <taxon>Dikarya</taxon>
        <taxon>Ascomycota</taxon>
        <taxon>Pezizomycotina</taxon>
        <taxon>Dothideomycetes</taxon>
        <taxon>Dothideomycetidae</taxon>
        <taxon>Capnodiales</taxon>
        <taxon>Capnodiaceae</taxon>
        <taxon>Polychaeton</taxon>
    </lineage>
</organism>
<dbReference type="FunFam" id="1.25.40.90:FF:000016">
    <property type="entry name" value="mRNA cleavage factor complex component Pcf11"/>
    <property type="match status" value="1"/>
</dbReference>
<reference evidence="4" key="1">
    <citation type="journal article" date="2020" name="Stud. Mycol.">
        <title>101 Dothideomycetes genomes: a test case for predicting lifestyles and emergence of pathogens.</title>
        <authorList>
            <person name="Haridas S."/>
            <person name="Albert R."/>
            <person name="Binder M."/>
            <person name="Bloem J."/>
            <person name="Labutti K."/>
            <person name="Salamov A."/>
            <person name="Andreopoulos B."/>
            <person name="Baker S."/>
            <person name="Barry K."/>
            <person name="Bills G."/>
            <person name="Bluhm B."/>
            <person name="Cannon C."/>
            <person name="Castanera R."/>
            <person name="Culley D."/>
            <person name="Daum C."/>
            <person name="Ezra D."/>
            <person name="Gonzalez J."/>
            <person name="Henrissat B."/>
            <person name="Kuo A."/>
            <person name="Liang C."/>
            <person name="Lipzen A."/>
            <person name="Lutzoni F."/>
            <person name="Magnuson J."/>
            <person name="Mondo S."/>
            <person name="Nolan M."/>
            <person name="Ohm R."/>
            <person name="Pangilinan J."/>
            <person name="Park H.-J."/>
            <person name="Ramirez L."/>
            <person name="Alfaro M."/>
            <person name="Sun H."/>
            <person name="Tritt A."/>
            <person name="Yoshinaga Y."/>
            <person name="Zwiers L.-H."/>
            <person name="Turgeon B."/>
            <person name="Goodwin S."/>
            <person name="Spatafora J."/>
            <person name="Crous P."/>
            <person name="Grigoriev I."/>
        </authorList>
    </citation>
    <scope>NUCLEOTIDE SEQUENCE</scope>
    <source>
        <strain evidence="4">CBS 116435</strain>
    </source>
</reference>
<dbReference type="EMBL" id="MU003785">
    <property type="protein sequence ID" value="KAF2722022.1"/>
    <property type="molecule type" value="Genomic_DNA"/>
</dbReference>
<dbReference type="GO" id="GO:0031124">
    <property type="term" value="P:mRNA 3'-end processing"/>
    <property type="evidence" value="ECO:0007669"/>
    <property type="project" value="InterPro"/>
</dbReference>
<feature type="domain" description="CID" evidence="3">
    <location>
        <begin position="14"/>
        <end position="152"/>
    </location>
</feature>
<evidence type="ECO:0000256" key="1">
    <source>
        <dbReference type="ARBA" id="ARBA00011446"/>
    </source>
</evidence>
<dbReference type="InterPro" id="IPR047415">
    <property type="entry name" value="Pcf11_CID"/>
</dbReference>
<dbReference type="GO" id="GO:0035091">
    <property type="term" value="F:phosphatidylinositol binding"/>
    <property type="evidence" value="ECO:0007669"/>
    <property type="project" value="InterPro"/>
</dbReference>
<dbReference type="InterPro" id="IPR008942">
    <property type="entry name" value="ENTH_VHS"/>
</dbReference>
<dbReference type="PROSITE" id="PS50179">
    <property type="entry name" value="VHS"/>
    <property type="match status" value="1"/>
</dbReference>
<dbReference type="GO" id="GO:0005737">
    <property type="term" value="C:cytoplasm"/>
    <property type="evidence" value="ECO:0007669"/>
    <property type="project" value="TreeGrafter"/>
</dbReference>
<name>A0A9P4UN63_9PEZI</name>
<dbReference type="GO" id="GO:0005849">
    <property type="term" value="C:mRNA cleavage factor complex"/>
    <property type="evidence" value="ECO:0007669"/>
    <property type="project" value="TreeGrafter"/>
</dbReference>
<dbReference type="GO" id="GO:0007034">
    <property type="term" value="P:vacuolar transport"/>
    <property type="evidence" value="ECO:0007669"/>
    <property type="project" value="UniProtKB-ARBA"/>
</dbReference>
<feature type="domain" description="VHS" evidence="2">
    <location>
        <begin position="42"/>
        <end position="133"/>
    </location>
</feature>
<dbReference type="AlphaFoldDB" id="A0A9P4UN63"/>
<dbReference type="GO" id="GO:0006369">
    <property type="term" value="P:termination of RNA polymerase II transcription"/>
    <property type="evidence" value="ECO:0007669"/>
    <property type="project" value="InterPro"/>
</dbReference>
<evidence type="ECO:0000313" key="4">
    <source>
        <dbReference type="EMBL" id="KAF2722022.1"/>
    </source>
</evidence>
<evidence type="ECO:0000313" key="5">
    <source>
        <dbReference type="Proteomes" id="UP000799441"/>
    </source>
</evidence>
<dbReference type="InterPro" id="IPR002014">
    <property type="entry name" value="VHS_dom"/>
</dbReference>
<evidence type="ECO:0008006" key="6">
    <source>
        <dbReference type="Google" id="ProtNLM"/>
    </source>
</evidence>
<dbReference type="GO" id="GO:0043130">
    <property type="term" value="F:ubiquitin binding"/>
    <property type="evidence" value="ECO:0007669"/>
    <property type="project" value="InterPro"/>
</dbReference>
<dbReference type="GO" id="GO:0003729">
    <property type="term" value="F:mRNA binding"/>
    <property type="evidence" value="ECO:0007669"/>
    <property type="project" value="InterPro"/>
</dbReference>
<comment type="caution">
    <text evidence="4">The sequence shown here is derived from an EMBL/GenBank/DDBJ whole genome shotgun (WGS) entry which is preliminary data.</text>
</comment>
<dbReference type="PROSITE" id="PS51391">
    <property type="entry name" value="CID"/>
    <property type="match status" value="1"/>
</dbReference>
<dbReference type="GO" id="GO:0000993">
    <property type="term" value="F:RNA polymerase II complex binding"/>
    <property type="evidence" value="ECO:0007669"/>
    <property type="project" value="InterPro"/>
</dbReference>
<dbReference type="SMART" id="SM00582">
    <property type="entry name" value="RPR"/>
    <property type="match status" value="1"/>
</dbReference>
<accession>A0A9P4UN63</accession>
<dbReference type="PANTHER" id="PTHR15921">
    <property type="entry name" value="PRE-MRNA CLEAVAGE COMPLEX II"/>
    <property type="match status" value="1"/>
</dbReference>
<evidence type="ECO:0000259" key="2">
    <source>
        <dbReference type="PROSITE" id="PS50179"/>
    </source>
</evidence>
<comment type="subunit">
    <text evidence="1">Component of the ESCRT-0 complex composed of HSE1 and VPS27.</text>
</comment>
<proteinExistence type="predicted"/>